<reference evidence="2" key="1">
    <citation type="submission" date="2015-06" db="EMBL/GenBank/DDBJ databases">
        <authorList>
            <person name="Hoefler B.C."/>
            <person name="Straight P.D."/>
        </authorList>
    </citation>
    <scope>NUCLEOTIDE SEQUENCE</scope>
</reference>
<evidence type="ECO:0000313" key="2">
    <source>
        <dbReference type="EMBL" id="JAI36782.1"/>
    </source>
</evidence>
<sequence>ISCKYARPFSAATITFCAIRNQLEASIWCLKRNGSEKRLRLNGTFRWSESQTKDLLINIADAIKENPDNFEKPTAQRFYNKIGEKAPNLMNIKWDIMRTKMRHLKMTFLSTLKWKGQTGAGLLESGDPHSVEEYIKEICPFYEDLLVIFGRRISVQPPVIYQSTELVSPLDDTYIEYITPEIDHDTSSSSPLPSSSVIMYPPADEVVSPSANFACTSTPRRNMKRSHSSSNPFSLLFEIQNKKLELETKKLEFEKEENNFQLQKLRLEKEMEVEMEKVRLEHERLKSLNSS</sequence>
<dbReference type="AlphaFoldDB" id="A0A0K8VD76"/>
<organism evidence="2">
    <name type="scientific">Bactrocera latifrons</name>
    <name type="common">Malaysian fruit fly</name>
    <name type="synonym">Chaetodacus latifrons</name>
    <dbReference type="NCBI Taxonomy" id="174628"/>
    <lineage>
        <taxon>Eukaryota</taxon>
        <taxon>Metazoa</taxon>
        <taxon>Ecdysozoa</taxon>
        <taxon>Arthropoda</taxon>
        <taxon>Hexapoda</taxon>
        <taxon>Insecta</taxon>
        <taxon>Pterygota</taxon>
        <taxon>Neoptera</taxon>
        <taxon>Endopterygota</taxon>
        <taxon>Diptera</taxon>
        <taxon>Brachycera</taxon>
        <taxon>Muscomorpha</taxon>
        <taxon>Tephritoidea</taxon>
        <taxon>Tephritidae</taxon>
        <taxon>Bactrocera</taxon>
        <taxon>Bactrocera</taxon>
    </lineage>
</organism>
<dbReference type="PANTHER" id="PTHR33324:SF2">
    <property type="entry name" value="MYB_SANT-LIKE DNA-BINDING DOMAIN-CONTAINING PROTEIN"/>
    <property type="match status" value="1"/>
</dbReference>
<proteinExistence type="predicted"/>
<dbReference type="OrthoDB" id="8068331at2759"/>
<feature type="coiled-coil region" evidence="1">
    <location>
        <begin position="236"/>
        <end position="288"/>
    </location>
</feature>
<dbReference type="PANTHER" id="PTHR33324">
    <property type="entry name" value="EXPRESSED PROTEIN"/>
    <property type="match status" value="1"/>
</dbReference>
<gene>
    <name evidence="2" type="ORF">c0_g1_i4</name>
</gene>
<name>A0A0K8VD76_BACLA</name>
<keyword evidence="1" id="KW-0175">Coiled coil</keyword>
<protein>
    <submittedName>
        <fullName evidence="2">Uncharacterized protein</fullName>
    </submittedName>
</protein>
<evidence type="ECO:0000256" key="1">
    <source>
        <dbReference type="SAM" id="Coils"/>
    </source>
</evidence>
<feature type="non-terminal residue" evidence="2">
    <location>
        <position position="1"/>
    </location>
</feature>
<dbReference type="EMBL" id="GDHF01015532">
    <property type="protein sequence ID" value="JAI36782.1"/>
    <property type="molecule type" value="Transcribed_RNA"/>
</dbReference>
<accession>A0A0K8VD76</accession>